<dbReference type="Proteomes" id="UP000193834">
    <property type="component" value="Unassembled WGS sequence"/>
</dbReference>
<organism evidence="1 2">
    <name type="scientific">Paenibacillus aquistagni</name>
    <dbReference type="NCBI Taxonomy" id="1852522"/>
    <lineage>
        <taxon>Bacteria</taxon>
        <taxon>Bacillati</taxon>
        <taxon>Bacillota</taxon>
        <taxon>Bacilli</taxon>
        <taxon>Bacillales</taxon>
        <taxon>Paenibacillaceae</taxon>
        <taxon>Paenibacillus</taxon>
    </lineage>
</organism>
<dbReference type="Gene3D" id="2.60.120.1250">
    <property type="entry name" value="Peptidase M60, enhancin-like domain 1"/>
    <property type="match status" value="1"/>
</dbReference>
<keyword evidence="2" id="KW-1185">Reference proteome</keyword>
<evidence type="ECO:0000313" key="2">
    <source>
        <dbReference type="Proteomes" id="UP000193834"/>
    </source>
</evidence>
<proteinExistence type="predicted"/>
<gene>
    <name evidence="1" type="ORF">SAMN06295960_2099</name>
</gene>
<accession>A0A1X7K6N0</accession>
<name>A0A1X7K6N0_9BACL</name>
<evidence type="ECO:0000313" key="1">
    <source>
        <dbReference type="EMBL" id="SMG36338.1"/>
    </source>
</evidence>
<sequence>MQAAHENMVLSKTITLEQLGNPDTEAALLHRTFPSGKYQAEGIYVAPNETITLTLSSTDAAKLPRAAIINQPAPASAAHS</sequence>
<protein>
    <submittedName>
        <fullName evidence="1">Uncharacterized protein</fullName>
    </submittedName>
</protein>
<dbReference type="AlphaFoldDB" id="A0A1X7K6N0"/>
<dbReference type="EMBL" id="FXAZ01000002">
    <property type="protein sequence ID" value="SMG36338.1"/>
    <property type="molecule type" value="Genomic_DNA"/>
</dbReference>
<reference evidence="1 2" key="1">
    <citation type="submission" date="2017-04" db="EMBL/GenBank/DDBJ databases">
        <authorList>
            <person name="Afonso C.L."/>
            <person name="Miller P.J."/>
            <person name="Scott M.A."/>
            <person name="Spackman E."/>
            <person name="Goraichik I."/>
            <person name="Dimitrov K.M."/>
            <person name="Suarez D.L."/>
            <person name="Swayne D.E."/>
        </authorList>
    </citation>
    <scope>NUCLEOTIDE SEQUENCE [LARGE SCALE GENOMIC DNA]</scope>
    <source>
        <strain evidence="1 2">11</strain>
    </source>
</reference>